<sequence>MNALRKEIESDLGTNSWILELNDDPFFEFFSNREFILHSPHVNQAVLLFNTALNFLDDIPEDDRRELHVLAGDYLFSKFYMILAEHEEYRVLQDMMDLSKALSSKKSELAMSDDMPHPEELKRLLYGPILYLISNEYIDRRLNDVIDRQLEQLDITSLPYINQKQR</sequence>
<accession>A0A0C2HJQ9</accession>
<dbReference type="AlphaFoldDB" id="A0A0C2HJQ9"/>
<dbReference type="Proteomes" id="UP000031546">
    <property type="component" value="Unassembled WGS sequence"/>
</dbReference>
<dbReference type="EMBL" id="JXII01000001">
    <property type="protein sequence ID" value="KIH71944.1"/>
    <property type="molecule type" value="Genomic_DNA"/>
</dbReference>
<dbReference type="Gene3D" id="1.20.120.1450">
    <property type="match status" value="1"/>
</dbReference>
<gene>
    <name evidence="1" type="ORF">SN16_00865</name>
</gene>
<name>A0A0C2HJQ9_9STAP</name>
<organism evidence="1 2">
    <name type="scientific">Salinicoccus roseus</name>
    <dbReference type="NCBI Taxonomy" id="45670"/>
    <lineage>
        <taxon>Bacteria</taxon>
        <taxon>Bacillati</taxon>
        <taxon>Bacillota</taxon>
        <taxon>Bacilli</taxon>
        <taxon>Bacillales</taxon>
        <taxon>Staphylococcaceae</taxon>
        <taxon>Salinicoccus</taxon>
    </lineage>
</organism>
<proteinExistence type="predicted"/>
<dbReference type="STRING" id="45670.SN16_00865"/>
<dbReference type="OrthoDB" id="2417886at2"/>
<comment type="caution">
    <text evidence="1">The sequence shown here is derived from an EMBL/GenBank/DDBJ whole genome shotgun (WGS) entry which is preliminary data.</text>
</comment>
<protein>
    <submittedName>
        <fullName evidence="1">Uncharacterized protein</fullName>
    </submittedName>
</protein>
<reference evidence="1 2" key="1">
    <citation type="submission" date="2015-01" db="EMBL/GenBank/DDBJ databases">
        <title>Genome sequences of high lactate-tolerant strain Salinicoccus roseus W12 with industrial interest.</title>
        <authorList>
            <person name="Wang H."/>
            <person name="Yu B."/>
        </authorList>
    </citation>
    <scope>NUCLEOTIDE SEQUENCE [LARGE SCALE GENOMIC DNA]</scope>
    <source>
        <strain evidence="1 2">W12</strain>
    </source>
</reference>
<evidence type="ECO:0000313" key="2">
    <source>
        <dbReference type="Proteomes" id="UP000031546"/>
    </source>
</evidence>
<evidence type="ECO:0000313" key="1">
    <source>
        <dbReference type="EMBL" id="KIH71944.1"/>
    </source>
</evidence>